<reference evidence="1" key="1">
    <citation type="journal article" date="2014" name="Int. J. Syst. Evol. Microbiol.">
        <title>Complete genome sequence of Corynebacterium casei LMG S-19264T (=DSM 44701T), isolated from a smear-ripened cheese.</title>
        <authorList>
            <consortium name="US DOE Joint Genome Institute (JGI-PGF)"/>
            <person name="Walter F."/>
            <person name="Albersmeier A."/>
            <person name="Kalinowski J."/>
            <person name="Ruckert C."/>
        </authorList>
    </citation>
    <scope>NUCLEOTIDE SEQUENCE</scope>
    <source>
        <strain evidence="1">CCM 7897</strain>
    </source>
</reference>
<gene>
    <name evidence="1" type="ORF">GCM10007301_41260</name>
</gene>
<accession>A0A917C8Y3</accession>
<sequence length="97" mass="11178">MNDLEIAQRTIGAGGVIVMDDFWHSGFPEVQEAVHKYFFTSPIIRAAPFMVGRNKLFLASHEIRSDLKAYIFERMPANMQKQVRVLGYDAFTIDPQW</sequence>
<dbReference type="Proteomes" id="UP000606044">
    <property type="component" value="Unassembled WGS sequence"/>
</dbReference>
<evidence type="ECO:0000313" key="2">
    <source>
        <dbReference type="Proteomes" id="UP000606044"/>
    </source>
</evidence>
<evidence type="ECO:0000313" key="1">
    <source>
        <dbReference type="EMBL" id="GGF77081.1"/>
    </source>
</evidence>
<dbReference type="AlphaFoldDB" id="A0A917C8Y3"/>
<organism evidence="1 2">
    <name type="scientific">Azorhizobium oxalatiphilum</name>
    <dbReference type="NCBI Taxonomy" id="980631"/>
    <lineage>
        <taxon>Bacteria</taxon>
        <taxon>Pseudomonadati</taxon>
        <taxon>Pseudomonadota</taxon>
        <taxon>Alphaproteobacteria</taxon>
        <taxon>Hyphomicrobiales</taxon>
        <taxon>Xanthobacteraceae</taxon>
        <taxon>Azorhizobium</taxon>
    </lineage>
</organism>
<protein>
    <submittedName>
        <fullName evidence="1">Uncharacterized protein</fullName>
    </submittedName>
</protein>
<name>A0A917C8Y3_9HYPH</name>
<keyword evidence="2" id="KW-1185">Reference proteome</keyword>
<dbReference type="EMBL" id="BMCT01000007">
    <property type="protein sequence ID" value="GGF77081.1"/>
    <property type="molecule type" value="Genomic_DNA"/>
</dbReference>
<reference evidence="1" key="2">
    <citation type="submission" date="2020-09" db="EMBL/GenBank/DDBJ databases">
        <authorList>
            <person name="Sun Q."/>
            <person name="Sedlacek I."/>
        </authorList>
    </citation>
    <scope>NUCLEOTIDE SEQUENCE</scope>
    <source>
        <strain evidence="1">CCM 7897</strain>
    </source>
</reference>
<proteinExistence type="predicted"/>
<comment type="caution">
    <text evidence="1">The sequence shown here is derived from an EMBL/GenBank/DDBJ whole genome shotgun (WGS) entry which is preliminary data.</text>
</comment>